<sequence>MEAFIPEFYYTPKTYGIEGLRFKGFELDNLLSAGANLQKAEDVPKSTWGIFKYHMKRSILLGMLNIVSTTDDDPVKKADGTILDLAIILLNLLTNVVAWLDSVTAVFNDIMDWVNNVTTWIQDLVQWLIDLLPFGSSINKYLFRSRYSGSKSFASLIKSFSSPSISIIPQKKRVPSPINPTDAFLASKKSIALVIQPKEYITPPPPLMPNEKERGKFSAEQISAITAEIKEYERKESEFLEAETNRLVEEAALMIYWSFVLNLQHITLFENNAYLSGNSTKLIDAVKRKFQSTNEKMPNMIFAVPSQKTLYDVIGGTRVSLRSMEMLSSEEIARDAQQRFPHTPTNSSEDEDLGGPHNVKLKVVVLDRKNGKSLTMKALRYTCKLVQEKKLLPINVEHAMVLYLNQFHITPFQAVVIAGYQCSLEGLPPLSVRQSIVYYEKSTSTDLTTNVLSNAIKYVIKEIKREAEEDN</sequence>
<evidence type="ECO:0000313" key="3">
    <source>
        <dbReference type="Proteomes" id="UP000398389"/>
    </source>
</evidence>
<organism evidence="2 3">
    <name type="scientific">Magnusiomyces paraingens</name>
    <dbReference type="NCBI Taxonomy" id="2606893"/>
    <lineage>
        <taxon>Eukaryota</taxon>
        <taxon>Fungi</taxon>
        <taxon>Dikarya</taxon>
        <taxon>Ascomycota</taxon>
        <taxon>Saccharomycotina</taxon>
        <taxon>Dipodascomycetes</taxon>
        <taxon>Dipodascales</taxon>
        <taxon>Dipodascaceae</taxon>
        <taxon>Magnusiomyces</taxon>
    </lineage>
</organism>
<name>A0A5E8BXL1_9ASCO</name>
<evidence type="ECO:0000313" key="2">
    <source>
        <dbReference type="EMBL" id="VVT55359.1"/>
    </source>
</evidence>
<reference evidence="2 3" key="1">
    <citation type="submission" date="2019-09" db="EMBL/GenBank/DDBJ databases">
        <authorList>
            <person name="Brejova B."/>
        </authorList>
    </citation>
    <scope>NUCLEOTIDE SEQUENCE [LARGE SCALE GENOMIC DNA]</scope>
</reference>
<dbReference type="GeneID" id="43583372"/>
<protein>
    <submittedName>
        <fullName evidence="2">Uncharacterized protein</fullName>
    </submittedName>
</protein>
<dbReference type="EMBL" id="CABVLU010000003">
    <property type="protein sequence ID" value="VVT55359.1"/>
    <property type="molecule type" value="Genomic_DNA"/>
</dbReference>
<evidence type="ECO:0000256" key="1">
    <source>
        <dbReference type="SAM" id="MobiDB-lite"/>
    </source>
</evidence>
<dbReference type="Proteomes" id="UP000398389">
    <property type="component" value="Unassembled WGS sequence"/>
</dbReference>
<gene>
    <name evidence="2" type="ORF">SAPINGB_P004557</name>
</gene>
<accession>A0A5E8BXL1</accession>
<dbReference type="RefSeq" id="XP_031855163.1">
    <property type="nucleotide sequence ID" value="XM_031999272.1"/>
</dbReference>
<dbReference type="OrthoDB" id="4088254at2759"/>
<keyword evidence="3" id="KW-1185">Reference proteome</keyword>
<feature type="region of interest" description="Disordered" evidence="1">
    <location>
        <begin position="334"/>
        <end position="353"/>
    </location>
</feature>
<proteinExistence type="predicted"/>
<dbReference type="AlphaFoldDB" id="A0A5E8BXL1"/>